<feature type="domain" description="MmgE/PrpD C-terminal" evidence="3">
    <location>
        <begin position="264"/>
        <end position="430"/>
    </location>
</feature>
<dbReference type="InterPro" id="IPR045337">
    <property type="entry name" value="MmgE_PrpD_C"/>
</dbReference>
<name>A0ABW3TJR4_9RHOB</name>
<dbReference type="Proteomes" id="UP001597151">
    <property type="component" value="Unassembled WGS sequence"/>
</dbReference>
<dbReference type="PANTHER" id="PTHR16943">
    <property type="entry name" value="2-METHYLCITRATE DEHYDRATASE-RELATED"/>
    <property type="match status" value="1"/>
</dbReference>
<proteinExistence type="inferred from homology"/>
<dbReference type="Pfam" id="PF19305">
    <property type="entry name" value="MmgE_PrpD_C"/>
    <property type="match status" value="1"/>
</dbReference>
<evidence type="ECO:0000313" key="4">
    <source>
        <dbReference type="EMBL" id="MFD1196241.1"/>
    </source>
</evidence>
<keyword evidence="5" id="KW-1185">Reference proteome</keyword>
<feature type="domain" description="MmgE/PrpD N-terminal" evidence="2">
    <location>
        <begin position="18"/>
        <end position="244"/>
    </location>
</feature>
<dbReference type="InterPro" id="IPR042188">
    <property type="entry name" value="MmgE/PrpD_sf_2"/>
</dbReference>
<dbReference type="InterPro" id="IPR005656">
    <property type="entry name" value="MmgE_PrpD"/>
</dbReference>
<gene>
    <name evidence="4" type="ORF">ACFQ3C_16345</name>
</gene>
<sequence>MIKSTVTTESELIRICRRDIADEVLSIARLSLLDWLGCVFAARATPVAKAWARALGADGEDALPNALSPTRMDPQGAALALGAFGNVLEMDDLHRASILHPGDTICAAALAVAMRRPTSGPALLAAIVRGYEIAIRIGTAVATGGYTPFYNSGTCGVFGAAMAAGDLKRLDQEQLADAIGQAGMQAAGIWQCRLEPGFSKQLATAHAARAGVLSAELGAAGFLAPRRILTGKMGFFKSYYPEADTTALTVPAPWAITMMSYKPFPACRHTHPAISAALALGAGLSEPLRQVDIHTYRAALDFCDNAAPDTPDQARFSLQHAVAIALQKGAPEIADFDPPAIQSPPLKTLRGLVRLHLDPECDAAFPRQYGARIVVTTADGRVRDATCPAAWGDPENPMSQPDLIAKFHRNAAHGGLPPAEARTISEAVLALPDAADLAGLTQALTKAFAPEQETARCR</sequence>
<dbReference type="RefSeq" id="WP_380793997.1">
    <property type="nucleotide sequence ID" value="NZ_JBHTKR010000006.1"/>
</dbReference>
<dbReference type="Gene3D" id="3.30.1330.120">
    <property type="entry name" value="2-methylcitrate dehydratase PrpD"/>
    <property type="match status" value="1"/>
</dbReference>
<dbReference type="InterPro" id="IPR042183">
    <property type="entry name" value="MmgE/PrpD_sf_1"/>
</dbReference>
<comment type="similarity">
    <text evidence="1">Belongs to the PrpD family.</text>
</comment>
<accession>A0ABW3TJR4</accession>
<dbReference type="InterPro" id="IPR045336">
    <property type="entry name" value="MmgE_PrpD_N"/>
</dbReference>
<organism evidence="4 5">
    <name type="scientific">Seohaeicola saemankumensis</name>
    <dbReference type="NCBI Taxonomy" id="481181"/>
    <lineage>
        <taxon>Bacteria</taxon>
        <taxon>Pseudomonadati</taxon>
        <taxon>Pseudomonadota</taxon>
        <taxon>Alphaproteobacteria</taxon>
        <taxon>Rhodobacterales</taxon>
        <taxon>Roseobacteraceae</taxon>
        <taxon>Seohaeicola</taxon>
    </lineage>
</organism>
<dbReference type="Gene3D" id="1.10.4100.10">
    <property type="entry name" value="2-methylcitrate dehydratase PrpD"/>
    <property type="match status" value="1"/>
</dbReference>
<dbReference type="PANTHER" id="PTHR16943:SF8">
    <property type="entry name" value="2-METHYLCITRATE DEHYDRATASE"/>
    <property type="match status" value="1"/>
</dbReference>
<comment type="caution">
    <text evidence="4">The sequence shown here is derived from an EMBL/GenBank/DDBJ whole genome shotgun (WGS) entry which is preliminary data.</text>
</comment>
<dbReference type="EMBL" id="JBHTKR010000006">
    <property type="protein sequence ID" value="MFD1196241.1"/>
    <property type="molecule type" value="Genomic_DNA"/>
</dbReference>
<dbReference type="Pfam" id="PF03972">
    <property type="entry name" value="MmgE_PrpD_N"/>
    <property type="match status" value="1"/>
</dbReference>
<dbReference type="InterPro" id="IPR036148">
    <property type="entry name" value="MmgE/PrpD_sf"/>
</dbReference>
<dbReference type="SUPFAM" id="SSF103378">
    <property type="entry name" value="2-methylcitrate dehydratase PrpD"/>
    <property type="match status" value="1"/>
</dbReference>
<evidence type="ECO:0000256" key="1">
    <source>
        <dbReference type="ARBA" id="ARBA00006174"/>
    </source>
</evidence>
<reference evidence="5" key="1">
    <citation type="journal article" date="2019" name="Int. J. Syst. Evol. Microbiol.">
        <title>The Global Catalogue of Microorganisms (GCM) 10K type strain sequencing project: providing services to taxonomists for standard genome sequencing and annotation.</title>
        <authorList>
            <consortium name="The Broad Institute Genomics Platform"/>
            <consortium name="The Broad Institute Genome Sequencing Center for Infectious Disease"/>
            <person name="Wu L."/>
            <person name="Ma J."/>
        </authorList>
    </citation>
    <scope>NUCLEOTIDE SEQUENCE [LARGE SCALE GENOMIC DNA]</scope>
    <source>
        <strain evidence="5">CCUG 55328</strain>
    </source>
</reference>
<evidence type="ECO:0000259" key="2">
    <source>
        <dbReference type="Pfam" id="PF03972"/>
    </source>
</evidence>
<evidence type="ECO:0000259" key="3">
    <source>
        <dbReference type="Pfam" id="PF19305"/>
    </source>
</evidence>
<protein>
    <submittedName>
        <fullName evidence="4">MmgE/PrpD family protein</fullName>
    </submittedName>
</protein>
<evidence type="ECO:0000313" key="5">
    <source>
        <dbReference type="Proteomes" id="UP001597151"/>
    </source>
</evidence>